<evidence type="ECO:0000256" key="1">
    <source>
        <dbReference type="SAM" id="MobiDB-lite"/>
    </source>
</evidence>
<evidence type="ECO:0000313" key="2">
    <source>
        <dbReference type="EMBL" id="OGI85974.1"/>
    </source>
</evidence>
<feature type="region of interest" description="Disordered" evidence="1">
    <location>
        <begin position="82"/>
        <end position="103"/>
    </location>
</feature>
<name>A0A1F6WVY1_9BACT</name>
<comment type="caution">
    <text evidence="2">The sequence shown here is derived from an EMBL/GenBank/DDBJ whole genome shotgun (WGS) entry which is preliminary data.</text>
</comment>
<sequence length="124" mass="13496">MSGPESITPKRINASELVNLLAQAGPAFNIRVRIYFKDGSMKGGIVKWRDDRINSGPVIVIPDKDPFNEALIPLGGHTVYNAPPRVSSSDSGRNRPPMFGEVSAHKVPINSSTEGILFEVINKK</sequence>
<proteinExistence type="predicted"/>
<dbReference type="Proteomes" id="UP000176187">
    <property type="component" value="Unassembled WGS sequence"/>
</dbReference>
<dbReference type="AlphaFoldDB" id="A0A1F6WVY1"/>
<gene>
    <name evidence="2" type="ORF">A3A05_02575</name>
</gene>
<reference evidence="2 3" key="1">
    <citation type="journal article" date="2016" name="Nat. Commun.">
        <title>Thousands of microbial genomes shed light on interconnected biogeochemical processes in an aquifer system.</title>
        <authorList>
            <person name="Anantharaman K."/>
            <person name="Brown C.T."/>
            <person name="Hug L.A."/>
            <person name="Sharon I."/>
            <person name="Castelle C.J."/>
            <person name="Probst A.J."/>
            <person name="Thomas B.C."/>
            <person name="Singh A."/>
            <person name="Wilkins M.J."/>
            <person name="Karaoz U."/>
            <person name="Brodie E.L."/>
            <person name="Williams K.H."/>
            <person name="Hubbard S.S."/>
            <person name="Banfield J.F."/>
        </authorList>
    </citation>
    <scope>NUCLEOTIDE SEQUENCE [LARGE SCALE GENOMIC DNA]</scope>
</reference>
<dbReference type="EMBL" id="MFUY01000017">
    <property type="protein sequence ID" value="OGI85974.1"/>
    <property type="molecule type" value="Genomic_DNA"/>
</dbReference>
<accession>A0A1F6WVY1</accession>
<protein>
    <submittedName>
        <fullName evidence="2">Uncharacterized protein</fullName>
    </submittedName>
</protein>
<evidence type="ECO:0000313" key="3">
    <source>
        <dbReference type="Proteomes" id="UP000176187"/>
    </source>
</evidence>
<organism evidence="2 3">
    <name type="scientific">Candidatus Nomurabacteria bacterium RIFCSPLOWO2_01_FULL_41_12</name>
    <dbReference type="NCBI Taxonomy" id="1801774"/>
    <lineage>
        <taxon>Bacteria</taxon>
        <taxon>Candidatus Nomuraibacteriota</taxon>
    </lineage>
</organism>